<name>A0ABX9U5V8_9GAMM</name>
<reference evidence="1 2" key="1">
    <citation type="submission" date="2018-09" db="EMBL/GenBank/DDBJ databases">
        <title>The draft genome of Acinetobacter sp. strains.</title>
        <authorList>
            <person name="Qin J."/>
            <person name="Feng Y."/>
            <person name="Zong Z."/>
        </authorList>
    </citation>
    <scope>NUCLEOTIDE SEQUENCE [LARGE SCALE GENOMIC DNA]</scope>
    <source>
        <strain evidence="1 2">WCHAc060001</strain>
    </source>
</reference>
<evidence type="ECO:0000313" key="2">
    <source>
        <dbReference type="Proteomes" id="UP000273105"/>
    </source>
</evidence>
<evidence type="ECO:0000313" key="1">
    <source>
        <dbReference type="EMBL" id="RLL42971.1"/>
    </source>
</evidence>
<keyword evidence="2" id="KW-1185">Reference proteome</keyword>
<dbReference type="Proteomes" id="UP000273105">
    <property type="component" value="Unassembled WGS sequence"/>
</dbReference>
<proteinExistence type="predicted"/>
<gene>
    <name evidence="1" type="ORF">D9K79_11430</name>
</gene>
<organism evidence="1 2">
    <name type="scientific">Acinetobacter cumulans</name>
    <dbReference type="NCBI Taxonomy" id="2136182"/>
    <lineage>
        <taxon>Bacteria</taxon>
        <taxon>Pseudomonadati</taxon>
        <taxon>Pseudomonadota</taxon>
        <taxon>Gammaproteobacteria</taxon>
        <taxon>Moraxellales</taxon>
        <taxon>Moraxellaceae</taxon>
        <taxon>Acinetobacter</taxon>
    </lineage>
</organism>
<sequence length="65" mass="7359">MPMNLTIEEMRKIVDGAPDGCDTYETDTHVFDLDELRAAIADHDRTDYVSDIANHISPPTKVIER</sequence>
<accession>A0ABX9U5V8</accession>
<dbReference type="EMBL" id="RCHE01000027">
    <property type="protein sequence ID" value="RLL42971.1"/>
    <property type="molecule type" value="Genomic_DNA"/>
</dbReference>
<protein>
    <submittedName>
        <fullName evidence="1">Uncharacterized protein</fullName>
    </submittedName>
</protein>
<comment type="caution">
    <text evidence="1">The sequence shown here is derived from an EMBL/GenBank/DDBJ whole genome shotgun (WGS) entry which is preliminary data.</text>
</comment>